<organism evidence="10 11">
    <name type="scientific">Penicillium arizonense</name>
    <dbReference type="NCBI Taxonomy" id="1835702"/>
    <lineage>
        <taxon>Eukaryota</taxon>
        <taxon>Fungi</taxon>
        <taxon>Dikarya</taxon>
        <taxon>Ascomycota</taxon>
        <taxon>Pezizomycotina</taxon>
        <taxon>Eurotiomycetes</taxon>
        <taxon>Eurotiomycetidae</taxon>
        <taxon>Eurotiales</taxon>
        <taxon>Aspergillaceae</taxon>
        <taxon>Penicillium</taxon>
    </lineage>
</organism>
<comment type="pathway">
    <text evidence="1">Amino-acid degradation; 4-aminobutanoate degradation.</text>
</comment>
<evidence type="ECO:0000256" key="3">
    <source>
        <dbReference type="ARBA" id="ARBA00023002"/>
    </source>
</evidence>
<dbReference type="EC" id="1.2.1.16" evidence="6"/>
<evidence type="ECO:0000256" key="1">
    <source>
        <dbReference type="ARBA" id="ARBA00005176"/>
    </source>
</evidence>
<dbReference type="STRING" id="1835702.A0A1F5LA57"/>
<evidence type="ECO:0000256" key="5">
    <source>
        <dbReference type="ARBA" id="ARBA00052698"/>
    </source>
</evidence>
<feature type="active site" evidence="7">
    <location>
        <position position="259"/>
    </location>
</feature>
<dbReference type="InterPro" id="IPR016163">
    <property type="entry name" value="Ald_DH_C"/>
</dbReference>
<dbReference type="GeneID" id="34579573"/>
<dbReference type="Gene3D" id="3.40.605.10">
    <property type="entry name" value="Aldehyde Dehydrogenase, Chain A, domain 1"/>
    <property type="match status" value="1"/>
</dbReference>
<evidence type="ECO:0000256" key="7">
    <source>
        <dbReference type="PROSITE-ProRule" id="PRU10007"/>
    </source>
</evidence>
<dbReference type="PROSITE" id="PS00687">
    <property type="entry name" value="ALDEHYDE_DEHYDR_GLU"/>
    <property type="match status" value="1"/>
</dbReference>
<evidence type="ECO:0000259" key="9">
    <source>
        <dbReference type="Pfam" id="PF00171"/>
    </source>
</evidence>
<dbReference type="PANTHER" id="PTHR43353">
    <property type="entry name" value="SUCCINATE-SEMIALDEHYDE DEHYDROGENASE, MITOCHONDRIAL"/>
    <property type="match status" value="1"/>
</dbReference>
<dbReference type="InterPro" id="IPR016162">
    <property type="entry name" value="Ald_DH_N"/>
</dbReference>
<comment type="similarity">
    <text evidence="2 8">Belongs to the aldehyde dehydrogenase family.</text>
</comment>
<dbReference type="InterPro" id="IPR015590">
    <property type="entry name" value="Aldehyde_DH_dom"/>
</dbReference>
<evidence type="ECO:0000256" key="8">
    <source>
        <dbReference type="RuleBase" id="RU003345"/>
    </source>
</evidence>
<dbReference type="OrthoDB" id="310895at2759"/>
<dbReference type="Proteomes" id="UP000177622">
    <property type="component" value="Unassembled WGS sequence"/>
</dbReference>
<evidence type="ECO:0000313" key="10">
    <source>
        <dbReference type="EMBL" id="OGE49829.1"/>
    </source>
</evidence>
<dbReference type="RefSeq" id="XP_022485280.1">
    <property type="nucleotide sequence ID" value="XM_022634839.1"/>
</dbReference>
<dbReference type="EMBL" id="LXJU01000019">
    <property type="protein sequence ID" value="OGE49829.1"/>
    <property type="molecule type" value="Genomic_DNA"/>
</dbReference>
<dbReference type="InterPro" id="IPR016161">
    <property type="entry name" value="Ald_DH/histidinol_DH"/>
</dbReference>
<feature type="domain" description="Aldehyde dehydrogenase" evidence="9">
    <location>
        <begin position="21"/>
        <end position="482"/>
    </location>
</feature>
<dbReference type="AlphaFoldDB" id="A0A1F5LA57"/>
<evidence type="ECO:0000256" key="6">
    <source>
        <dbReference type="ARBA" id="ARBA00067047"/>
    </source>
</evidence>
<comment type="catalytic activity">
    <reaction evidence="4">
        <text>succinate semialdehyde + NADP(+) + H2O = succinate + NADPH + 2 H(+)</text>
        <dbReference type="Rhea" id="RHEA:13213"/>
        <dbReference type="ChEBI" id="CHEBI:15377"/>
        <dbReference type="ChEBI" id="CHEBI:15378"/>
        <dbReference type="ChEBI" id="CHEBI:30031"/>
        <dbReference type="ChEBI" id="CHEBI:57706"/>
        <dbReference type="ChEBI" id="CHEBI:57783"/>
        <dbReference type="ChEBI" id="CHEBI:58349"/>
        <dbReference type="EC" id="1.2.1.16"/>
    </reaction>
</comment>
<dbReference type="Pfam" id="PF00171">
    <property type="entry name" value="Aldedh"/>
    <property type="match status" value="1"/>
</dbReference>
<comment type="catalytic activity">
    <reaction evidence="5">
        <text>succinate semialdehyde + NAD(+) + H2O = succinate + NADH + 2 H(+)</text>
        <dbReference type="Rhea" id="RHEA:13217"/>
        <dbReference type="ChEBI" id="CHEBI:15377"/>
        <dbReference type="ChEBI" id="CHEBI:15378"/>
        <dbReference type="ChEBI" id="CHEBI:30031"/>
        <dbReference type="ChEBI" id="CHEBI:57540"/>
        <dbReference type="ChEBI" id="CHEBI:57706"/>
        <dbReference type="ChEBI" id="CHEBI:57945"/>
        <dbReference type="EC" id="1.2.1.16"/>
    </reaction>
</comment>
<evidence type="ECO:0000256" key="2">
    <source>
        <dbReference type="ARBA" id="ARBA00009986"/>
    </source>
</evidence>
<keyword evidence="3 8" id="KW-0560">Oxidoreductase</keyword>
<keyword evidence="11" id="KW-1185">Reference proteome</keyword>
<protein>
    <recommendedName>
        <fullName evidence="6">succinate-semialdehyde dehydrogenase [NAD(P)(+)]</fullName>
        <ecNumber evidence="6">1.2.1.16</ecNumber>
    </recommendedName>
</protein>
<dbReference type="FunFam" id="3.40.605.10:FF:000005">
    <property type="entry name" value="Succinate-semialdehyde dehydrogenase I"/>
    <property type="match status" value="1"/>
</dbReference>
<dbReference type="Gene3D" id="3.40.309.10">
    <property type="entry name" value="Aldehyde Dehydrogenase, Chain A, domain 2"/>
    <property type="match status" value="1"/>
</dbReference>
<sequence length="489" mass="52648">MQPALKNPKLWQDKAYINGKWTDSRYGKTFDVINPSTGDSIAKLPELSKEDVRIASGQALAAFEKWKQISPKQRGAIVRKWAQLLLENAEDLGRIMTMENGKPFAEAKGEIAFAASYLEFYSGEAERIYGDIIPSANPGNRVFVIHQPIGVVACLTPWNFPAAMVTRKAGAAIVAGCAAIVKPAGETSLTALAIAYLGEQAGLPPGVLNVVTGMQNLAEIGKALCEDQNIRKLSFTGSTTVGKLLMRQCSNSLKKLSLELGGNSPFIIFDDCDLPMTVNALMGAKIRNSGQTCVCANRIYVQRGVYSELSRLLVENFSQVKCGDGFEDGVTVGPLTVQRGVEKVQAHIDDAVDKGAKILYGGKAMDRKGYFFQPSVLADMSDRMLSHNEEIFGPVAALYPFDTEEEVLKMANNSEVGLGSYVCTNNVARVWRMAEGLEVGMVGVNTGVIAGGEIPFGGIKHSGFGVEGGKWGVKEFMTTKSIVMAVPAI</sequence>
<proteinExistence type="inferred from homology"/>
<evidence type="ECO:0000313" key="11">
    <source>
        <dbReference type="Proteomes" id="UP000177622"/>
    </source>
</evidence>
<dbReference type="SUPFAM" id="SSF53720">
    <property type="entry name" value="ALDH-like"/>
    <property type="match status" value="1"/>
</dbReference>
<dbReference type="InterPro" id="IPR050740">
    <property type="entry name" value="Aldehyde_DH_Superfamily"/>
</dbReference>
<dbReference type="GO" id="GO:0004777">
    <property type="term" value="F:succinate-semialdehyde dehydrogenase (NAD+) activity"/>
    <property type="evidence" value="ECO:0007669"/>
    <property type="project" value="TreeGrafter"/>
</dbReference>
<reference evidence="10 11" key="1">
    <citation type="journal article" date="2016" name="Sci. Rep.">
        <title>Penicillium arizonense, a new, genome sequenced fungal species, reveals a high chemical diversity in secreted metabolites.</title>
        <authorList>
            <person name="Grijseels S."/>
            <person name="Nielsen J.C."/>
            <person name="Randelovic M."/>
            <person name="Nielsen J."/>
            <person name="Nielsen K.F."/>
            <person name="Workman M."/>
            <person name="Frisvad J.C."/>
        </authorList>
    </citation>
    <scope>NUCLEOTIDE SEQUENCE [LARGE SCALE GENOMIC DNA]</scope>
    <source>
        <strain evidence="10 11">CBS 141311</strain>
    </source>
</reference>
<dbReference type="CDD" id="cd07103">
    <property type="entry name" value="ALDH_F5_SSADH_GabD"/>
    <property type="match status" value="1"/>
</dbReference>
<evidence type="ECO:0000256" key="4">
    <source>
        <dbReference type="ARBA" id="ARBA00050387"/>
    </source>
</evidence>
<dbReference type="PANTHER" id="PTHR43353:SF7">
    <property type="entry name" value="SUCCINATE SEMIALDEHYDE DEHYDROGENASE (EUROFUNG)"/>
    <property type="match status" value="1"/>
</dbReference>
<name>A0A1F5LA57_PENAI</name>
<dbReference type="GO" id="GO:0005737">
    <property type="term" value="C:cytoplasm"/>
    <property type="evidence" value="ECO:0007669"/>
    <property type="project" value="TreeGrafter"/>
</dbReference>
<accession>A0A1F5LA57</accession>
<dbReference type="GO" id="GO:0009450">
    <property type="term" value="P:gamma-aminobutyric acid catabolic process"/>
    <property type="evidence" value="ECO:0007669"/>
    <property type="project" value="TreeGrafter"/>
</dbReference>
<dbReference type="FunFam" id="3.40.309.10:FF:000004">
    <property type="entry name" value="Succinate-semialdehyde dehydrogenase I"/>
    <property type="match status" value="1"/>
</dbReference>
<dbReference type="InterPro" id="IPR029510">
    <property type="entry name" value="Ald_DH_CS_GLU"/>
</dbReference>
<gene>
    <name evidence="10" type="ORF">PENARI_c019G08648</name>
</gene>
<comment type="caution">
    <text evidence="10">The sequence shown here is derived from an EMBL/GenBank/DDBJ whole genome shotgun (WGS) entry which is preliminary data.</text>
</comment>